<keyword evidence="3" id="KW-0479">Metal-binding</keyword>
<accession>A0ABS8CUE9</accession>
<dbReference type="InterPro" id="IPR011898">
    <property type="entry name" value="PorD_KorD"/>
</dbReference>
<evidence type="ECO:0000259" key="7">
    <source>
        <dbReference type="PROSITE" id="PS51379"/>
    </source>
</evidence>
<dbReference type="Proteomes" id="UP001299409">
    <property type="component" value="Unassembled WGS sequence"/>
</dbReference>
<sequence>MRKFVTPVGNEGMYILDTASWRIVKPVMNKEKCVECGICLTYCPVNSIEFKSDKYIINYDFCKGCGICSNECPKTAIDMIEEGDER</sequence>
<organism evidence="8 9">
    <name type="scientific">Intestinibacter bartlettii</name>
    <dbReference type="NCBI Taxonomy" id="261299"/>
    <lineage>
        <taxon>Bacteria</taxon>
        <taxon>Bacillati</taxon>
        <taxon>Bacillota</taxon>
        <taxon>Clostridia</taxon>
        <taxon>Peptostreptococcales</taxon>
        <taxon>Peptostreptococcaceae</taxon>
        <taxon>Intestinibacter</taxon>
    </lineage>
</organism>
<dbReference type="PANTHER" id="PTHR43724">
    <property type="entry name" value="PYRUVATE SYNTHASE SUBUNIT PORD"/>
    <property type="match status" value="1"/>
</dbReference>
<keyword evidence="2" id="KW-0004">4Fe-4S</keyword>
<dbReference type="NCBIfam" id="TIGR02179">
    <property type="entry name" value="PorD_KorD"/>
    <property type="match status" value="1"/>
</dbReference>
<keyword evidence="6" id="KW-0411">Iron-sulfur</keyword>
<feature type="domain" description="4Fe-4S ferredoxin-type" evidence="7">
    <location>
        <begin position="54"/>
        <end position="82"/>
    </location>
</feature>
<evidence type="ECO:0000256" key="5">
    <source>
        <dbReference type="ARBA" id="ARBA00023004"/>
    </source>
</evidence>
<dbReference type="Pfam" id="PF14697">
    <property type="entry name" value="Fer4_21"/>
    <property type="match status" value="1"/>
</dbReference>
<comment type="caution">
    <text evidence="8">The sequence shown here is derived from an EMBL/GenBank/DDBJ whole genome shotgun (WGS) entry which is preliminary data.</text>
</comment>
<reference evidence="8 9" key="1">
    <citation type="submission" date="2021-10" db="EMBL/GenBank/DDBJ databases">
        <title>Collection of gut derived symbiotic bacterial strains cultured from healthy donors.</title>
        <authorList>
            <person name="Lin H."/>
            <person name="Littmann E."/>
            <person name="Claire K."/>
            <person name="Pamer E."/>
        </authorList>
    </citation>
    <scope>NUCLEOTIDE SEQUENCE [LARGE SCALE GENOMIC DNA]</scope>
    <source>
        <strain evidence="8 9">MSK.17.68</strain>
    </source>
</reference>
<evidence type="ECO:0000256" key="3">
    <source>
        <dbReference type="ARBA" id="ARBA00022723"/>
    </source>
</evidence>
<gene>
    <name evidence="8" type="ORF">LIP50_02580</name>
</gene>
<evidence type="ECO:0000256" key="4">
    <source>
        <dbReference type="ARBA" id="ARBA00022737"/>
    </source>
</evidence>
<dbReference type="InterPro" id="IPR017896">
    <property type="entry name" value="4Fe4S_Fe-S-bd"/>
</dbReference>
<evidence type="ECO:0000313" key="8">
    <source>
        <dbReference type="EMBL" id="MCB5445084.1"/>
    </source>
</evidence>
<dbReference type="InterPro" id="IPR017900">
    <property type="entry name" value="4Fe4S_Fe_S_CS"/>
</dbReference>
<keyword evidence="4" id="KW-0677">Repeat</keyword>
<evidence type="ECO:0000256" key="2">
    <source>
        <dbReference type="ARBA" id="ARBA00022485"/>
    </source>
</evidence>
<evidence type="ECO:0000256" key="1">
    <source>
        <dbReference type="ARBA" id="ARBA00001966"/>
    </source>
</evidence>
<feature type="domain" description="4Fe-4S ferredoxin-type" evidence="7">
    <location>
        <begin position="24"/>
        <end position="53"/>
    </location>
</feature>
<evidence type="ECO:0000313" key="9">
    <source>
        <dbReference type="Proteomes" id="UP001299409"/>
    </source>
</evidence>
<keyword evidence="5" id="KW-0408">Iron</keyword>
<dbReference type="EMBL" id="JAJBMB010000002">
    <property type="protein sequence ID" value="MCB5445084.1"/>
    <property type="molecule type" value="Genomic_DNA"/>
</dbReference>
<dbReference type="PROSITE" id="PS51379">
    <property type="entry name" value="4FE4S_FER_2"/>
    <property type="match status" value="2"/>
</dbReference>
<keyword evidence="9" id="KW-1185">Reference proteome</keyword>
<protein>
    <submittedName>
        <fullName evidence="8">4Fe-4S binding protein</fullName>
    </submittedName>
</protein>
<dbReference type="SUPFAM" id="SSF54862">
    <property type="entry name" value="4Fe-4S ferredoxins"/>
    <property type="match status" value="1"/>
</dbReference>
<dbReference type="PROSITE" id="PS00198">
    <property type="entry name" value="4FE4S_FER_1"/>
    <property type="match status" value="1"/>
</dbReference>
<dbReference type="PANTHER" id="PTHR43724:SF1">
    <property type="entry name" value="PYRUVATE SYNTHASE SUBUNIT PORD"/>
    <property type="match status" value="1"/>
</dbReference>
<dbReference type="Gene3D" id="3.30.70.20">
    <property type="match status" value="1"/>
</dbReference>
<proteinExistence type="predicted"/>
<comment type="cofactor">
    <cofactor evidence="1">
        <name>[4Fe-4S] cluster</name>
        <dbReference type="ChEBI" id="CHEBI:49883"/>
    </cofactor>
</comment>
<name>A0ABS8CUE9_9FIRM</name>
<evidence type="ECO:0000256" key="6">
    <source>
        <dbReference type="ARBA" id="ARBA00023014"/>
    </source>
</evidence>
<dbReference type="RefSeq" id="WP_226914110.1">
    <property type="nucleotide sequence ID" value="NZ_CAJKTP010000004.1"/>
</dbReference>